<dbReference type="AlphaFoldDB" id="A0A840WIJ3"/>
<accession>A0A840WIJ3</accession>
<gene>
    <name evidence="1" type="ORF">HNR07_002463</name>
</gene>
<name>A0A840WIJ3_9ACTN</name>
<dbReference type="EMBL" id="JACHDO010000001">
    <property type="protein sequence ID" value="MBB5491326.1"/>
    <property type="molecule type" value="Genomic_DNA"/>
</dbReference>
<organism evidence="1 2">
    <name type="scientific">Nocardiopsis metallicus</name>
    <dbReference type="NCBI Taxonomy" id="179819"/>
    <lineage>
        <taxon>Bacteria</taxon>
        <taxon>Bacillati</taxon>
        <taxon>Actinomycetota</taxon>
        <taxon>Actinomycetes</taxon>
        <taxon>Streptosporangiales</taxon>
        <taxon>Nocardiopsidaceae</taxon>
        <taxon>Nocardiopsis</taxon>
    </lineage>
</organism>
<comment type="caution">
    <text evidence="1">The sequence shown here is derived from an EMBL/GenBank/DDBJ whole genome shotgun (WGS) entry which is preliminary data.</text>
</comment>
<evidence type="ECO:0000313" key="1">
    <source>
        <dbReference type="EMBL" id="MBB5491326.1"/>
    </source>
</evidence>
<keyword evidence="2" id="KW-1185">Reference proteome</keyword>
<sequence length="69" mass="7767">MSALDAHRPTQREIEALYSRAARETGDKWVRQLVGVDRPVSEQEAEQALEDLFARWVGLAHAHRPTGEG</sequence>
<reference evidence="1 2" key="1">
    <citation type="submission" date="2020-08" db="EMBL/GenBank/DDBJ databases">
        <title>Sequencing the genomes of 1000 actinobacteria strains.</title>
        <authorList>
            <person name="Klenk H.-P."/>
        </authorList>
    </citation>
    <scope>NUCLEOTIDE SEQUENCE [LARGE SCALE GENOMIC DNA]</scope>
    <source>
        <strain evidence="1 2">DSM 44598</strain>
    </source>
</reference>
<dbReference type="Proteomes" id="UP000579647">
    <property type="component" value="Unassembled WGS sequence"/>
</dbReference>
<evidence type="ECO:0000313" key="2">
    <source>
        <dbReference type="Proteomes" id="UP000579647"/>
    </source>
</evidence>
<proteinExistence type="predicted"/>
<protein>
    <submittedName>
        <fullName evidence="1">Uncharacterized protein</fullName>
    </submittedName>
</protein>
<dbReference type="RefSeq" id="WP_184365033.1">
    <property type="nucleotide sequence ID" value="NZ_BAAAKM010000077.1"/>
</dbReference>